<dbReference type="OrthoDB" id="3694432at2759"/>
<keyword evidence="3" id="KW-1185">Reference proteome</keyword>
<comment type="caution">
    <text evidence="2">The sequence shown here is derived from an EMBL/GenBank/DDBJ whole genome shotgun (WGS) entry which is preliminary data.</text>
</comment>
<evidence type="ECO:0000256" key="1">
    <source>
        <dbReference type="SAM" id="MobiDB-lite"/>
    </source>
</evidence>
<dbReference type="Proteomes" id="UP001140510">
    <property type="component" value="Unassembled WGS sequence"/>
</dbReference>
<protein>
    <submittedName>
        <fullName evidence="2">Uncharacterized protein</fullName>
    </submittedName>
</protein>
<sequence length="253" mass="28227">MLKPRRKVLFVVFKELEILEKRLAETKEMIKSLTKEVPYLESGIKTFASHFEDDCNSYPACLLHPIPNELYKKLPTELREKVDELLLDFTDTFAVLRYDKDYAGNSLILPSTYLLSPTIIGRIICNEVQQLFIPKAPINFRGLLDNISINALLDTRLPSVVLSATWSGICVGLPTVTAANTAPVRPTETVPESAADTDDDQGQAEQESYVMLGSSLDGLRSVVYSSREIKVDLCILVPRSTADEVALDRATYN</sequence>
<evidence type="ECO:0000313" key="3">
    <source>
        <dbReference type="Proteomes" id="UP001140510"/>
    </source>
</evidence>
<evidence type="ECO:0000313" key="2">
    <source>
        <dbReference type="EMBL" id="KAJ4400073.1"/>
    </source>
</evidence>
<proteinExistence type="predicted"/>
<dbReference type="AlphaFoldDB" id="A0A9W8ZAC3"/>
<dbReference type="EMBL" id="JAPEVA010000095">
    <property type="protein sequence ID" value="KAJ4400073.1"/>
    <property type="molecule type" value="Genomic_DNA"/>
</dbReference>
<name>A0A9W8ZAC3_9PLEO</name>
<organism evidence="2 3">
    <name type="scientific">Didymella pomorum</name>
    <dbReference type="NCBI Taxonomy" id="749634"/>
    <lineage>
        <taxon>Eukaryota</taxon>
        <taxon>Fungi</taxon>
        <taxon>Dikarya</taxon>
        <taxon>Ascomycota</taxon>
        <taxon>Pezizomycotina</taxon>
        <taxon>Dothideomycetes</taxon>
        <taxon>Pleosporomycetidae</taxon>
        <taxon>Pleosporales</taxon>
        <taxon>Pleosporineae</taxon>
        <taxon>Didymellaceae</taxon>
        <taxon>Didymella</taxon>
    </lineage>
</organism>
<reference evidence="2" key="1">
    <citation type="submission" date="2022-10" db="EMBL/GenBank/DDBJ databases">
        <title>Tapping the CABI collections for fungal endophytes: first genome assemblies for Collariella, Neodidymelliopsis, Ascochyta clinopodiicola, Didymella pomorum, Didymosphaeria variabile, Neocosmospora piperis and Neocucurbitaria cava.</title>
        <authorList>
            <person name="Hill R."/>
        </authorList>
    </citation>
    <scope>NUCLEOTIDE SEQUENCE</scope>
    <source>
        <strain evidence="2">IMI 355091</strain>
    </source>
</reference>
<feature type="region of interest" description="Disordered" evidence="1">
    <location>
        <begin position="182"/>
        <end position="204"/>
    </location>
</feature>
<accession>A0A9W8ZAC3</accession>
<gene>
    <name evidence="2" type="ORF">N0V91_008954</name>
</gene>